<dbReference type="RefSeq" id="XP_047757111.1">
    <property type="nucleotide sequence ID" value="XM_047900529.1"/>
</dbReference>
<dbReference type="OrthoDB" id="2506647at2759"/>
<dbReference type="PANTHER" id="PTHR11362:SF148">
    <property type="entry name" value="CARBOXYPEPTIDASE Y INHIBITOR"/>
    <property type="match status" value="1"/>
</dbReference>
<dbReference type="GO" id="GO:0030414">
    <property type="term" value="F:peptidase inhibitor activity"/>
    <property type="evidence" value="ECO:0007669"/>
    <property type="project" value="TreeGrafter"/>
</dbReference>
<dbReference type="PANTHER" id="PTHR11362">
    <property type="entry name" value="PHOSPHATIDYLETHANOLAMINE-BINDING PROTEIN"/>
    <property type="match status" value="1"/>
</dbReference>
<dbReference type="OMA" id="QEVICYE"/>
<name>A0A9Q8L8H4_PASFU</name>
<dbReference type="InterPro" id="IPR036610">
    <property type="entry name" value="PEBP-like_sf"/>
</dbReference>
<dbReference type="GO" id="GO:0046578">
    <property type="term" value="P:regulation of Ras protein signal transduction"/>
    <property type="evidence" value="ECO:0007669"/>
    <property type="project" value="TreeGrafter"/>
</dbReference>
<dbReference type="CDD" id="cd00866">
    <property type="entry name" value="PEBP_euk"/>
    <property type="match status" value="1"/>
</dbReference>
<dbReference type="Pfam" id="PF01161">
    <property type="entry name" value="PBP"/>
    <property type="match status" value="1"/>
</dbReference>
<dbReference type="GO" id="GO:0005543">
    <property type="term" value="F:phospholipid binding"/>
    <property type="evidence" value="ECO:0007669"/>
    <property type="project" value="TreeGrafter"/>
</dbReference>
<evidence type="ECO:0000313" key="3">
    <source>
        <dbReference type="Proteomes" id="UP000756132"/>
    </source>
</evidence>
<dbReference type="SUPFAM" id="SSF49777">
    <property type="entry name" value="PEBP-like"/>
    <property type="match status" value="1"/>
</dbReference>
<keyword evidence="1" id="KW-0732">Signal</keyword>
<reference evidence="2" key="1">
    <citation type="submission" date="2021-12" db="EMBL/GenBank/DDBJ databases">
        <authorList>
            <person name="Zaccaron A."/>
            <person name="Stergiopoulos I."/>
        </authorList>
    </citation>
    <scope>NUCLEOTIDE SEQUENCE</scope>
    <source>
        <strain evidence="2">Race5_Kim</strain>
    </source>
</reference>
<feature type="signal peptide" evidence="1">
    <location>
        <begin position="1"/>
        <end position="20"/>
    </location>
</feature>
<proteinExistence type="predicted"/>
<gene>
    <name evidence="2" type="ORF">CLAFUR5_01381</name>
</gene>
<dbReference type="InterPro" id="IPR008914">
    <property type="entry name" value="PEBP"/>
</dbReference>
<dbReference type="Proteomes" id="UP000756132">
    <property type="component" value="Chromosome 1"/>
</dbReference>
<dbReference type="GeneID" id="71981259"/>
<organism evidence="2 3">
    <name type="scientific">Passalora fulva</name>
    <name type="common">Tomato leaf mold</name>
    <name type="synonym">Cladosporium fulvum</name>
    <dbReference type="NCBI Taxonomy" id="5499"/>
    <lineage>
        <taxon>Eukaryota</taxon>
        <taxon>Fungi</taxon>
        <taxon>Dikarya</taxon>
        <taxon>Ascomycota</taxon>
        <taxon>Pezizomycotina</taxon>
        <taxon>Dothideomycetes</taxon>
        <taxon>Dothideomycetidae</taxon>
        <taxon>Mycosphaerellales</taxon>
        <taxon>Mycosphaerellaceae</taxon>
        <taxon>Fulvia</taxon>
    </lineage>
</organism>
<reference evidence="2" key="2">
    <citation type="journal article" date="2022" name="Microb. Genom.">
        <title>A chromosome-scale genome assembly of the tomato pathogen Cladosporium fulvum reveals a compartmentalized genome architecture and the presence of a dispensable chromosome.</title>
        <authorList>
            <person name="Zaccaron A.Z."/>
            <person name="Chen L.H."/>
            <person name="Samaras A."/>
            <person name="Stergiopoulos I."/>
        </authorList>
    </citation>
    <scope>NUCLEOTIDE SEQUENCE</scope>
    <source>
        <strain evidence="2">Race5_Kim</strain>
    </source>
</reference>
<protein>
    <submittedName>
        <fullName evidence="2">Carboxypeptidase Y inhibitor</fullName>
    </submittedName>
</protein>
<dbReference type="KEGG" id="ffu:CLAFUR5_01381"/>
<dbReference type="AlphaFoldDB" id="A0A9Q8L8H4"/>
<keyword evidence="3" id="KW-1185">Reference proteome</keyword>
<evidence type="ECO:0000256" key="1">
    <source>
        <dbReference type="SAM" id="SignalP"/>
    </source>
</evidence>
<dbReference type="Gene3D" id="3.90.280.10">
    <property type="entry name" value="PEBP-like"/>
    <property type="match status" value="1"/>
</dbReference>
<dbReference type="GO" id="GO:0030162">
    <property type="term" value="P:regulation of proteolysis"/>
    <property type="evidence" value="ECO:0007669"/>
    <property type="project" value="TreeGrafter"/>
</dbReference>
<dbReference type="InterPro" id="IPR035810">
    <property type="entry name" value="PEBP_euk"/>
</dbReference>
<sequence>MKLSVTSASVVALLTTGVLAAPHDQQPLQTGKNFNLIDELKKAEIIPTVLDPFQPFLSVNVTWKRASASIGNTVKPKKLKKTPDIHLIDDLLDVVFPWHDDESLPQLTLALTDPDAKSRDNPIWSEMCHWIVTEVPLTAPNGTSVAKTFKEVMPYKAPGPPPKTGKHRYVFAALAPRNGTHEVLNLTVPADRQHWGYGEVRRGLRDWAEENGLVVIGANFIYAQDTKQ</sequence>
<feature type="chain" id="PRO_5040489897" evidence="1">
    <location>
        <begin position="21"/>
        <end position="228"/>
    </location>
</feature>
<dbReference type="EMBL" id="CP090163">
    <property type="protein sequence ID" value="UJO12745.1"/>
    <property type="molecule type" value="Genomic_DNA"/>
</dbReference>
<evidence type="ECO:0000313" key="2">
    <source>
        <dbReference type="EMBL" id="UJO12745.1"/>
    </source>
</evidence>
<accession>A0A9Q8L8H4</accession>